<name>A0A6G9QJ96_9GAMM</name>
<organism evidence="5 6">
    <name type="scientific">Shewanella aestuarii</name>
    <dbReference type="NCBI Taxonomy" id="1028752"/>
    <lineage>
        <taxon>Bacteria</taxon>
        <taxon>Pseudomonadati</taxon>
        <taxon>Pseudomonadota</taxon>
        <taxon>Gammaproteobacteria</taxon>
        <taxon>Alteromonadales</taxon>
        <taxon>Shewanellaceae</taxon>
        <taxon>Shewanella</taxon>
    </lineage>
</organism>
<dbReference type="GO" id="GO:0005829">
    <property type="term" value="C:cytosol"/>
    <property type="evidence" value="ECO:0007669"/>
    <property type="project" value="TreeGrafter"/>
</dbReference>
<dbReference type="SUPFAM" id="SSF56784">
    <property type="entry name" value="HAD-like"/>
    <property type="match status" value="1"/>
</dbReference>
<evidence type="ECO:0000313" key="6">
    <source>
        <dbReference type="Proteomes" id="UP000502608"/>
    </source>
</evidence>
<dbReference type="PANTHER" id="PTHR43434:SF23">
    <property type="entry name" value="PHOSPHOGLYCOLATE PHOSPHATASE"/>
    <property type="match status" value="1"/>
</dbReference>
<protein>
    <submittedName>
        <fullName evidence="5">HAD-IA family hydrolase</fullName>
    </submittedName>
</protein>
<dbReference type="RefSeq" id="WP_167677592.1">
    <property type="nucleotide sequence ID" value="NZ_CP050313.1"/>
</dbReference>
<keyword evidence="6" id="KW-1185">Reference proteome</keyword>
<keyword evidence="2 5" id="KW-0378">Hydrolase</keyword>
<dbReference type="SFLD" id="SFLDG01129">
    <property type="entry name" value="C1.5:_HAD__Beta-PGM__Phosphata"/>
    <property type="match status" value="1"/>
</dbReference>
<dbReference type="GO" id="GO:0008967">
    <property type="term" value="F:phosphoglycolate phosphatase activity"/>
    <property type="evidence" value="ECO:0007669"/>
    <property type="project" value="TreeGrafter"/>
</dbReference>
<dbReference type="PANTHER" id="PTHR43434">
    <property type="entry name" value="PHOSPHOGLYCOLATE PHOSPHATASE"/>
    <property type="match status" value="1"/>
</dbReference>
<dbReference type="InterPro" id="IPR050155">
    <property type="entry name" value="HAD-like_hydrolase_sf"/>
</dbReference>
<dbReference type="InterPro" id="IPR023214">
    <property type="entry name" value="HAD_sf"/>
</dbReference>
<evidence type="ECO:0000256" key="1">
    <source>
        <dbReference type="ARBA" id="ARBA00022723"/>
    </source>
</evidence>
<dbReference type="EMBL" id="CP050313">
    <property type="protein sequence ID" value="QIR14634.1"/>
    <property type="molecule type" value="Genomic_DNA"/>
</dbReference>
<dbReference type="SFLD" id="SFLDS00003">
    <property type="entry name" value="Haloacid_Dehalogenase"/>
    <property type="match status" value="1"/>
</dbReference>
<keyword evidence="4" id="KW-0119">Carbohydrate metabolism</keyword>
<dbReference type="GO" id="GO:0006281">
    <property type="term" value="P:DNA repair"/>
    <property type="evidence" value="ECO:0007669"/>
    <property type="project" value="TreeGrafter"/>
</dbReference>
<reference evidence="5 6" key="1">
    <citation type="submission" date="2020-03" db="EMBL/GenBank/DDBJ databases">
        <title>Complete genome sequence of Shewanella sp.</title>
        <authorList>
            <person name="Kim Y.-S."/>
            <person name="Kim S.-J."/>
            <person name="Jung H.-K."/>
            <person name="Kim K.-H."/>
        </authorList>
    </citation>
    <scope>NUCLEOTIDE SEQUENCE [LARGE SCALE GENOMIC DNA]</scope>
    <source>
        <strain evidence="5 6">PN3F2</strain>
    </source>
</reference>
<dbReference type="GO" id="GO:0046872">
    <property type="term" value="F:metal ion binding"/>
    <property type="evidence" value="ECO:0007669"/>
    <property type="project" value="UniProtKB-KW"/>
</dbReference>
<dbReference type="InterPro" id="IPR023198">
    <property type="entry name" value="PGP-like_dom2"/>
</dbReference>
<gene>
    <name evidence="5" type="ORF">HBH39_09130</name>
</gene>
<dbReference type="Pfam" id="PF13419">
    <property type="entry name" value="HAD_2"/>
    <property type="match status" value="1"/>
</dbReference>
<dbReference type="NCBIfam" id="TIGR01549">
    <property type="entry name" value="HAD-SF-IA-v1"/>
    <property type="match status" value="1"/>
</dbReference>
<dbReference type="Gene3D" id="3.40.50.1000">
    <property type="entry name" value="HAD superfamily/HAD-like"/>
    <property type="match status" value="1"/>
</dbReference>
<dbReference type="InterPro" id="IPR006439">
    <property type="entry name" value="HAD-SF_hydro_IA"/>
</dbReference>
<dbReference type="InterPro" id="IPR041492">
    <property type="entry name" value="HAD_2"/>
</dbReference>
<evidence type="ECO:0000256" key="2">
    <source>
        <dbReference type="ARBA" id="ARBA00022801"/>
    </source>
</evidence>
<dbReference type="Gene3D" id="1.10.150.240">
    <property type="entry name" value="Putative phosphatase, domain 2"/>
    <property type="match status" value="1"/>
</dbReference>
<proteinExistence type="predicted"/>
<dbReference type="KEGG" id="saes:HBH39_09130"/>
<evidence type="ECO:0000256" key="3">
    <source>
        <dbReference type="ARBA" id="ARBA00022842"/>
    </source>
</evidence>
<dbReference type="Proteomes" id="UP000502608">
    <property type="component" value="Chromosome"/>
</dbReference>
<accession>A0A6G9QJ96</accession>
<keyword evidence="1" id="KW-0479">Metal-binding</keyword>
<evidence type="ECO:0000256" key="4">
    <source>
        <dbReference type="ARBA" id="ARBA00023277"/>
    </source>
</evidence>
<sequence>MQQYNIKAILFDLDGTLADTAPDLVHALNLSLLESGLPSTDYHKVCHAVTHGSLALVKAAQPQLAESQQKQLQQALLRHYTHINGHKSILYPKMAELLDHLDSVGMPYGVVTNKHASFARPLVAKLGLTHRLKSLISGDSTIHPKPHKAPMLLAAQQLNTLPKHILYLGDAERDIVAANNANMIAGAAHWGYLSATDSPTSWPADLHFASSESLYEYIFKAVKSI</sequence>
<evidence type="ECO:0000313" key="5">
    <source>
        <dbReference type="EMBL" id="QIR14634.1"/>
    </source>
</evidence>
<keyword evidence="3" id="KW-0460">Magnesium</keyword>
<dbReference type="AlphaFoldDB" id="A0A6G9QJ96"/>
<dbReference type="InterPro" id="IPR036412">
    <property type="entry name" value="HAD-like_sf"/>
</dbReference>